<dbReference type="Pfam" id="PF02798">
    <property type="entry name" value="GST_N"/>
    <property type="match status" value="3"/>
</dbReference>
<accession>A0A915EX08</accession>
<dbReference type="GO" id="GO:0042802">
    <property type="term" value="F:identical protein binding"/>
    <property type="evidence" value="ECO:0007669"/>
    <property type="project" value="UniProtKB-ARBA"/>
</dbReference>
<comment type="function">
    <text evidence="2">Conjugation of reduced glutathione to a wide number of exogenous and endogenous hydrophobic electrophiles.</text>
</comment>
<evidence type="ECO:0000313" key="11">
    <source>
        <dbReference type="WBParaSite" id="maker-E.canG7_contigs_3537-snap-gene-0.23-mRNA-1"/>
    </source>
</evidence>
<dbReference type="EC" id="2.5.1.18" evidence="5"/>
<dbReference type="InterPro" id="IPR003081">
    <property type="entry name" value="GST_mu"/>
</dbReference>
<dbReference type="SUPFAM" id="SSF47616">
    <property type="entry name" value="GST C-terminal domain-like"/>
    <property type="match status" value="2"/>
</dbReference>
<keyword evidence="6" id="KW-0808">Transferase</keyword>
<organism evidence="10 11">
    <name type="scientific">Echinococcus canadensis</name>
    <dbReference type="NCBI Taxonomy" id="519352"/>
    <lineage>
        <taxon>Eukaryota</taxon>
        <taxon>Metazoa</taxon>
        <taxon>Spiralia</taxon>
        <taxon>Lophotrochozoa</taxon>
        <taxon>Platyhelminthes</taxon>
        <taxon>Cestoda</taxon>
        <taxon>Eucestoda</taxon>
        <taxon>Cyclophyllidea</taxon>
        <taxon>Taeniidae</taxon>
        <taxon>Echinococcus</taxon>
        <taxon>Echinococcus canadensis group</taxon>
    </lineage>
</organism>
<evidence type="ECO:0000256" key="5">
    <source>
        <dbReference type="ARBA" id="ARBA00012452"/>
    </source>
</evidence>
<dbReference type="InterPro" id="IPR004045">
    <property type="entry name" value="Glutathione_S-Trfase_N"/>
</dbReference>
<dbReference type="PANTHER" id="PTHR11571:SF222">
    <property type="entry name" value="GLUTATHIONE TRANSFERASE"/>
    <property type="match status" value="1"/>
</dbReference>
<dbReference type="InterPro" id="IPR004046">
    <property type="entry name" value="GST_C"/>
</dbReference>
<dbReference type="Gene3D" id="1.20.1050.10">
    <property type="match status" value="2"/>
</dbReference>
<comment type="similarity">
    <text evidence="3">Belongs to the GST superfamily. Mu family.</text>
</comment>
<evidence type="ECO:0000256" key="1">
    <source>
        <dbReference type="ARBA" id="ARBA00002446"/>
    </source>
</evidence>
<dbReference type="InterPro" id="IPR010987">
    <property type="entry name" value="Glutathione-S-Trfase_C-like"/>
</dbReference>
<dbReference type="InterPro" id="IPR036249">
    <property type="entry name" value="Thioredoxin-like_sf"/>
</dbReference>
<dbReference type="SUPFAM" id="SSF52833">
    <property type="entry name" value="Thioredoxin-like"/>
    <property type="match status" value="2"/>
</dbReference>
<dbReference type="GO" id="GO:0006749">
    <property type="term" value="P:glutathione metabolic process"/>
    <property type="evidence" value="ECO:0007669"/>
    <property type="project" value="TreeGrafter"/>
</dbReference>
<evidence type="ECO:0000313" key="10">
    <source>
        <dbReference type="Proteomes" id="UP000887562"/>
    </source>
</evidence>
<comment type="function">
    <text evidence="1">GST isoenzymes appear to play a central role in the parasite detoxification system. Other functions are also suspected including a role in increasing the solubility of haematin in the parasite gut.</text>
</comment>
<dbReference type="CDD" id="cd03075">
    <property type="entry name" value="GST_N_Mu"/>
    <property type="match status" value="2"/>
</dbReference>
<dbReference type="Proteomes" id="UP000887562">
    <property type="component" value="Unplaced"/>
</dbReference>
<sequence length="510" mass="58639">MAPTLGYWDIRGLAEQSRLLLKYLGVEFHDKRYKCGPCKRECFVSYPYSLAPTFDRSAWLSEKYSLDLDFPNLPYYIDGDFKLTQSGAILQYIADKHGMVPDCKKQRAVLHMLQCEVMDLRVAFVHTCYSPDFAKLSPKFLETLAEKLPNFATFLGEKEWLTGEKINYPDFSLCELLNQLTKFEPTCLAKYPKLQAYLSRFEAQRVHENTRQLYRLMKWDHIFVPSRALCGRNAILMSGVMLLPYLRRHCTNSVLSKSHRSYFGLALCSFCLSTTKVAKGTARDLATAAPTKAAGNQLNKRYVLGEQSRLLLKYVGVEYDDKQYTFGPAPTFDRSAWLSEKFSLGLDFPNLPYYIDGDFKLTQSGAILEYIADRHGMIPNCKKRRAVLHMLQCEVFDLQMSFGDVCYSADWEKLKPGFMETLAQKLTNFEAFLGEKVWLTGEKINYPDFSLCEVLIELKKFEPTCLQKYPKLQAYLTRFENLPQLKDYIASKEFAARACTGADAHWRGDS</sequence>
<evidence type="ECO:0000256" key="6">
    <source>
        <dbReference type="ARBA" id="ARBA00022679"/>
    </source>
</evidence>
<evidence type="ECO:0000256" key="3">
    <source>
        <dbReference type="ARBA" id="ARBA00005861"/>
    </source>
</evidence>
<dbReference type="PRINTS" id="PR01267">
    <property type="entry name" value="GSTRNSFRASEM"/>
</dbReference>
<comment type="subunit">
    <text evidence="4">Homodimer.</text>
</comment>
<dbReference type="Pfam" id="PF00043">
    <property type="entry name" value="GST_C"/>
    <property type="match status" value="1"/>
</dbReference>
<dbReference type="PROSITE" id="PS50404">
    <property type="entry name" value="GST_NTER"/>
    <property type="match status" value="2"/>
</dbReference>
<dbReference type="FunFam" id="1.20.1050.10:FF:000003">
    <property type="entry name" value="Glutathione S-transferase 2"/>
    <property type="match status" value="2"/>
</dbReference>
<evidence type="ECO:0000256" key="4">
    <source>
        <dbReference type="ARBA" id="ARBA00011738"/>
    </source>
</evidence>
<dbReference type="InterPro" id="IPR040079">
    <property type="entry name" value="Glutathione_S-Trfase"/>
</dbReference>
<dbReference type="PROSITE" id="PS50405">
    <property type="entry name" value="GST_CTER"/>
    <property type="match status" value="2"/>
</dbReference>
<dbReference type="AlphaFoldDB" id="A0A915EX08"/>
<dbReference type="Pfam" id="PF14497">
    <property type="entry name" value="GST_C_3"/>
    <property type="match status" value="1"/>
</dbReference>
<dbReference type="PANTHER" id="PTHR11571">
    <property type="entry name" value="GLUTATHIONE S-TRANSFERASE"/>
    <property type="match status" value="1"/>
</dbReference>
<evidence type="ECO:0000256" key="2">
    <source>
        <dbReference type="ARBA" id="ARBA00003701"/>
    </source>
</evidence>
<dbReference type="SFLD" id="SFLDG01205">
    <property type="entry name" value="AMPS.1"/>
    <property type="match status" value="1"/>
</dbReference>
<feature type="domain" description="GST C-terminal" evidence="9">
    <location>
        <begin position="103"/>
        <end position="226"/>
    </location>
</feature>
<evidence type="ECO:0000259" key="8">
    <source>
        <dbReference type="PROSITE" id="PS50404"/>
    </source>
</evidence>
<dbReference type="InterPro" id="IPR050213">
    <property type="entry name" value="GST_superfamily"/>
</dbReference>
<dbReference type="SFLD" id="SFLDS00019">
    <property type="entry name" value="Glutathione_Transferase_(cytos"/>
    <property type="match status" value="2"/>
</dbReference>
<dbReference type="SFLD" id="SFLDG00363">
    <property type="entry name" value="AMPS_(cytGST):_Alpha-__Mu-__Pi"/>
    <property type="match status" value="1"/>
</dbReference>
<evidence type="ECO:0000256" key="7">
    <source>
        <dbReference type="ARBA" id="ARBA00047960"/>
    </source>
</evidence>
<evidence type="ECO:0000259" key="9">
    <source>
        <dbReference type="PROSITE" id="PS50405"/>
    </source>
</evidence>
<feature type="domain" description="GST N-terminal" evidence="8">
    <location>
        <begin position="292"/>
        <end position="379"/>
    </location>
</feature>
<dbReference type="Gene3D" id="3.40.30.10">
    <property type="entry name" value="Glutaredoxin"/>
    <property type="match status" value="2"/>
</dbReference>
<protein>
    <recommendedName>
        <fullName evidence="5">glutathione transferase</fullName>
        <ecNumber evidence="5">2.5.1.18</ecNumber>
    </recommendedName>
</protein>
<name>A0A915EX08_9CEST</name>
<dbReference type="WBParaSite" id="maker-E.canG7_contigs_3537-snap-gene-0.23-mRNA-1">
    <property type="protein sequence ID" value="maker-E.canG7_contigs_3537-snap-gene-0.23-mRNA-1"/>
    <property type="gene ID" value="EcG7_06223"/>
</dbReference>
<dbReference type="InterPro" id="IPR036282">
    <property type="entry name" value="Glutathione-S-Trfase_C_sf"/>
</dbReference>
<comment type="catalytic activity">
    <reaction evidence="7">
        <text>RX + glutathione = an S-substituted glutathione + a halide anion + H(+)</text>
        <dbReference type="Rhea" id="RHEA:16437"/>
        <dbReference type="ChEBI" id="CHEBI:15378"/>
        <dbReference type="ChEBI" id="CHEBI:16042"/>
        <dbReference type="ChEBI" id="CHEBI:17792"/>
        <dbReference type="ChEBI" id="CHEBI:57925"/>
        <dbReference type="ChEBI" id="CHEBI:90779"/>
        <dbReference type="EC" id="2.5.1.18"/>
    </reaction>
</comment>
<proteinExistence type="inferred from homology"/>
<feature type="domain" description="GST C-terminal" evidence="9">
    <location>
        <begin position="381"/>
        <end position="502"/>
    </location>
</feature>
<feature type="domain" description="GST N-terminal" evidence="8">
    <location>
        <begin position="1"/>
        <end position="101"/>
    </location>
</feature>
<dbReference type="GO" id="GO:0004364">
    <property type="term" value="F:glutathione transferase activity"/>
    <property type="evidence" value="ECO:0007669"/>
    <property type="project" value="UniProtKB-EC"/>
</dbReference>
<keyword evidence="10" id="KW-1185">Reference proteome</keyword>
<reference evidence="11" key="1">
    <citation type="submission" date="2022-11" db="UniProtKB">
        <authorList>
            <consortium name="WormBaseParasite"/>
        </authorList>
    </citation>
    <scope>IDENTIFICATION</scope>
</reference>